<evidence type="ECO:0000313" key="8">
    <source>
        <dbReference type="Proteomes" id="UP000184529"/>
    </source>
</evidence>
<evidence type="ECO:0000256" key="3">
    <source>
        <dbReference type="ARBA" id="ARBA00022490"/>
    </source>
</evidence>
<dbReference type="NCBIfam" id="TIGR00208">
    <property type="entry name" value="fliS"/>
    <property type="match status" value="1"/>
</dbReference>
<keyword evidence="5" id="KW-0143">Chaperone</keyword>
<evidence type="ECO:0000256" key="2">
    <source>
        <dbReference type="ARBA" id="ARBA00008787"/>
    </source>
</evidence>
<dbReference type="Gene3D" id="1.20.120.340">
    <property type="entry name" value="Flagellar protein FliS"/>
    <property type="match status" value="1"/>
</dbReference>
<keyword evidence="8" id="KW-1185">Reference proteome</keyword>
<sequence>MMQVAPNPYRQYLENAVLTADPGRLTLMLYTGAVKFIHQARDCLAARDIPGAHRACLRAQDIIVYLLETVNREMEIGKNLFALYDYMYRRLVEANVKKEAAVLDEVAGLLEELADTWEQALKLKGQQAAGG</sequence>
<gene>
    <name evidence="7" type="ORF">SAMN02745219_02761</name>
</gene>
<dbReference type="EMBL" id="FQZM01000039">
    <property type="protein sequence ID" value="SHJ52820.1"/>
    <property type="molecule type" value="Genomic_DNA"/>
</dbReference>
<proteinExistence type="inferred from homology"/>
<dbReference type="PANTHER" id="PTHR34773">
    <property type="entry name" value="FLAGELLAR SECRETION CHAPERONE FLIS"/>
    <property type="match status" value="1"/>
</dbReference>
<dbReference type="Pfam" id="PF02561">
    <property type="entry name" value="FliS"/>
    <property type="match status" value="1"/>
</dbReference>
<keyword evidence="3 6" id="KW-0963">Cytoplasm</keyword>
<evidence type="ECO:0000256" key="5">
    <source>
        <dbReference type="ARBA" id="ARBA00023186"/>
    </source>
</evidence>
<dbReference type="Proteomes" id="UP000184529">
    <property type="component" value="Unassembled WGS sequence"/>
</dbReference>
<name>A0A1M6K1Q8_9FIRM</name>
<dbReference type="AlphaFoldDB" id="A0A1M6K1Q8"/>
<dbReference type="GO" id="GO:0005829">
    <property type="term" value="C:cytosol"/>
    <property type="evidence" value="ECO:0007669"/>
    <property type="project" value="UniProtKB-SubCell"/>
</dbReference>
<dbReference type="PANTHER" id="PTHR34773:SF1">
    <property type="entry name" value="FLAGELLAR SECRETION CHAPERONE FLIS"/>
    <property type="match status" value="1"/>
</dbReference>
<evidence type="ECO:0000256" key="6">
    <source>
        <dbReference type="PIRNR" id="PIRNR039090"/>
    </source>
</evidence>
<keyword evidence="7" id="KW-0969">Cilium</keyword>
<dbReference type="SUPFAM" id="SSF101116">
    <property type="entry name" value="Flagellar export chaperone FliS"/>
    <property type="match status" value="1"/>
</dbReference>
<keyword evidence="4 6" id="KW-1005">Bacterial flagellum biogenesis</keyword>
<dbReference type="STRING" id="1121432.SAMN02745219_02761"/>
<evidence type="ECO:0000256" key="1">
    <source>
        <dbReference type="ARBA" id="ARBA00004514"/>
    </source>
</evidence>
<keyword evidence="7" id="KW-0966">Cell projection</keyword>
<evidence type="ECO:0000256" key="4">
    <source>
        <dbReference type="ARBA" id="ARBA00022795"/>
    </source>
</evidence>
<organism evidence="7 8">
    <name type="scientific">Desulfofundulus thermosubterraneus DSM 16057</name>
    <dbReference type="NCBI Taxonomy" id="1121432"/>
    <lineage>
        <taxon>Bacteria</taxon>
        <taxon>Bacillati</taxon>
        <taxon>Bacillota</taxon>
        <taxon>Clostridia</taxon>
        <taxon>Eubacteriales</taxon>
        <taxon>Peptococcaceae</taxon>
        <taxon>Desulfofundulus</taxon>
    </lineage>
</organism>
<accession>A0A1M6K1Q8</accession>
<dbReference type="PIRSF" id="PIRSF039090">
    <property type="entry name" value="Flis"/>
    <property type="match status" value="1"/>
</dbReference>
<evidence type="ECO:0000313" key="7">
    <source>
        <dbReference type="EMBL" id="SHJ52820.1"/>
    </source>
</evidence>
<dbReference type="InterPro" id="IPR036584">
    <property type="entry name" value="FliS_sf"/>
</dbReference>
<reference evidence="8" key="1">
    <citation type="submission" date="2016-11" db="EMBL/GenBank/DDBJ databases">
        <authorList>
            <person name="Varghese N."/>
            <person name="Submissions S."/>
        </authorList>
    </citation>
    <scope>NUCLEOTIDE SEQUENCE [LARGE SCALE GENOMIC DNA]</scope>
    <source>
        <strain evidence="8">DSM 16057</strain>
    </source>
</reference>
<dbReference type="CDD" id="cd16098">
    <property type="entry name" value="FliS"/>
    <property type="match status" value="1"/>
</dbReference>
<comment type="similarity">
    <text evidence="2 6">Belongs to the FliS family.</text>
</comment>
<keyword evidence="7" id="KW-0282">Flagellum</keyword>
<dbReference type="InterPro" id="IPR003713">
    <property type="entry name" value="FliS"/>
</dbReference>
<dbReference type="GO" id="GO:0044780">
    <property type="term" value="P:bacterial-type flagellum assembly"/>
    <property type="evidence" value="ECO:0007669"/>
    <property type="project" value="InterPro"/>
</dbReference>
<protein>
    <recommendedName>
        <fullName evidence="6">Flagellar secretion chaperone FliS</fullName>
    </recommendedName>
</protein>
<dbReference type="GO" id="GO:0071973">
    <property type="term" value="P:bacterial-type flagellum-dependent cell motility"/>
    <property type="evidence" value="ECO:0007669"/>
    <property type="project" value="TreeGrafter"/>
</dbReference>
<comment type="subcellular location">
    <subcellularLocation>
        <location evidence="1 6">Cytoplasm</location>
        <location evidence="1 6">Cytosol</location>
    </subcellularLocation>
</comment>